<evidence type="ECO:0000313" key="1">
    <source>
        <dbReference type="EMBL" id="WAV92022.1"/>
    </source>
</evidence>
<organism evidence="1">
    <name type="scientific">Oxalobacter aliiformigenes</name>
    <dbReference type="NCBI Taxonomy" id="2946593"/>
    <lineage>
        <taxon>Bacteria</taxon>
        <taxon>Pseudomonadati</taxon>
        <taxon>Pseudomonadota</taxon>
        <taxon>Betaproteobacteria</taxon>
        <taxon>Burkholderiales</taxon>
        <taxon>Oxalobacteraceae</taxon>
        <taxon>Oxalobacter</taxon>
    </lineage>
</organism>
<dbReference type="EMBL" id="CP098251">
    <property type="protein sequence ID" value="WAV92022.1"/>
    <property type="molecule type" value="Genomic_DNA"/>
</dbReference>
<reference evidence="1" key="1">
    <citation type="journal article" date="2022" name="Front. Microbiol.">
        <title>New perspectives on an old grouping: The genomic and phenotypic variability of Oxalobacter formigenes and the implications for calcium oxalate stone prevention.</title>
        <authorList>
            <person name="Chmiel J.A."/>
            <person name="Carr C."/>
            <person name="Stuivenberg G.A."/>
            <person name="Venema R."/>
            <person name="Chanyi R.M."/>
            <person name="Al K.F."/>
            <person name="Giguere D."/>
            <person name="Say H."/>
            <person name="Akouris P.P."/>
            <person name="Dominguez Romero S.A."/>
            <person name="Kwong A."/>
            <person name="Tai V."/>
            <person name="Koval S.F."/>
            <person name="Razvi H."/>
            <person name="Bjazevic J."/>
            <person name="Burton J.P."/>
        </authorList>
    </citation>
    <scope>NUCLEOTIDE SEQUENCE</scope>
    <source>
        <strain evidence="1">OxK</strain>
    </source>
</reference>
<dbReference type="Proteomes" id="UP001164819">
    <property type="component" value="Chromosome"/>
</dbReference>
<dbReference type="AlphaFoldDB" id="A0A9E9LFD8"/>
<proteinExistence type="predicted"/>
<protein>
    <submittedName>
        <fullName evidence="1">Uncharacterized protein</fullName>
    </submittedName>
</protein>
<sequence length="72" mass="7880">MKLRGKFKSLKAVVASMIVAGTIGIAWNVANAFDLTISIGNNSADPTWTLNNFVSRRNDNQFKSGFLCHSHP</sequence>
<accession>A0A9E9LFD8</accession>
<gene>
    <name evidence="1" type="ORF">NB646_04710</name>
</gene>
<dbReference type="RefSeq" id="WP_269316308.1">
    <property type="nucleotide sequence ID" value="NZ_CP098251.1"/>
</dbReference>
<name>A0A9E9LFD8_9BURK</name>